<dbReference type="eggNOG" id="ENOG502SVTN">
    <property type="taxonomic scope" value="Eukaryota"/>
</dbReference>
<dbReference type="EMBL" id="AAGK01000002">
    <property type="protein sequence ID" value="EAN32979.1"/>
    <property type="molecule type" value="Genomic_DNA"/>
</dbReference>
<dbReference type="AlphaFoldDB" id="Q4N4E4"/>
<reference evidence="3 4" key="1">
    <citation type="journal article" date="2005" name="Science">
        <title>Genome sequence of Theileria parva, a bovine pathogen that transforms lymphocytes.</title>
        <authorList>
            <person name="Gardner M.J."/>
            <person name="Bishop R."/>
            <person name="Shah T."/>
            <person name="de Villiers E.P."/>
            <person name="Carlton J.M."/>
            <person name="Hall N."/>
            <person name="Ren Q."/>
            <person name="Paulsen I.T."/>
            <person name="Pain A."/>
            <person name="Berriman M."/>
            <person name="Wilson R.J.M."/>
            <person name="Sato S."/>
            <person name="Ralph S.A."/>
            <person name="Mann D.J."/>
            <person name="Xiong Z."/>
            <person name="Shallom S.J."/>
            <person name="Weidman J."/>
            <person name="Jiang L."/>
            <person name="Lynn J."/>
            <person name="Weaver B."/>
            <person name="Shoaibi A."/>
            <person name="Domingo A.R."/>
            <person name="Wasawo D."/>
            <person name="Crabtree J."/>
            <person name="Wortman J.R."/>
            <person name="Haas B."/>
            <person name="Angiuoli S.V."/>
            <person name="Creasy T.H."/>
            <person name="Lu C."/>
            <person name="Suh B."/>
            <person name="Silva J.C."/>
            <person name="Utterback T.R."/>
            <person name="Feldblyum T.V."/>
            <person name="Pertea M."/>
            <person name="Allen J."/>
            <person name="Nierman W.C."/>
            <person name="Taracha E.L.N."/>
            <person name="Salzberg S.L."/>
            <person name="White O.R."/>
            <person name="Fitzhugh H.A."/>
            <person name="Morzaria S."/>
            <person name="Venter J.C."/>
            <person name="Fraser C.M."/>
            <person name="Nene V."/>
        </authorList>
    </citation>
    <scope>NUCLEOTIDE SEQUENCE [LARGE SCALE GENOMIC DNA]</scope>
    <source>
        <strain evidence="3 4">Muguga</strain>
    </source>
</reference>
<dbReference type="VEuPathDB" id="PiroplasmaDB:TpMuguga_02g00696"/>
<evidence type="ECO:0000313" key="3">
    <source>
        <dbReference type="EMBL" id="EAN32979.1"/>
    </source>
</evidence>
<feature type="compositionally biased region" description="Low complexity" evidence="2">
    <location>
        <begin position="34"/>
        <end position="44"/>
    </location>
</feature>
<protein>
    <submittedName>
        <fullName evidence="3">Uncharacterized protein</fullName>
    </submittedName>
</protein>
<dbReference type="InParanoid" id="Q4N4E4"/>
<dbReference type="OMA" id="QEIEMYK"/>
<name>Q4N4E4_THEPA</name>
<dbReference type="Proteomes" id="UP000001949">
    <property type="component" value="Unassembled WGS sequence"/>
</dbReference>
<evidence type="ECO:0000313" key="4">
    <source>
        <dbReference type="Proteomes" id="UP000001949"/>
    </source>
</evidence>
<comment type="caution">
    <text evidence="3">The sequence shown here is derived from an EMBL/GenBank/DDBJ whole genome shotgun (WGS) entry which is preliminary data.</text>
</comment>
<gene>
    <name evidence="3" type="ordered locus">TP02_0696</name>
</gene>
<feature type="coiled-coil region" evidence="1">
    <location>
        <begin position="310"/>
        <end position="505"/>
    </location>
</feature>
<keyword evidence="4" id="KW-1185">Reference proteome</keyword>
<dbReference type="RefSeq" id="XP_765262.1">
    <property type="nucleotide sequence ID" value="XM_760169.1"/>
</dbReference>
<sequence>MDLINKKSKLDDGILRAEVEIDSVNDDLNRPGQSDSYYSDTSSSNFNKNKATSCDFTESWDNTAVNQQIVDKSIYNSDLNKSFENNVEQSLENSTNNTLETGTDYVMDSVPKTDLKSELKNDLNSVENEIIEELNNNVEIMELMENIENNVKFTTRTRFNYDLDDKFNMDHFLQNSSDPSNVDEVFVPNLEHAIDDYLLNTKRDVFEPKPTDFSPKSPNPELELGSSMSNLSNCENVTEEFYKFELEKMCRIINVLKEQLNLKDKEISKLSDKVHEYNAWKSELEPSKQASVIQYKAENDSVIELNFAKLQLLTKENETLVQRLMKMEEEHRMKDDELKVLRERIMENELVSSKFDRDLKSLELDKQMLKSSIEAMEKKFRQREVQLRLNLDMEYQGQLSNVLKEKEELMALVDEKDNEIEKCKQLLKTAQVEFTQLVNSISKMREMLSKKNQEIEMYKKNVLKLETKLISNDKSSELKVSLENQAKMREHIRQLERKVEMIKESFNVHSRLKEENLYLKAKVDHLEKGTTTEIISQSVLQLGNQILPLSLTSFKNN</sequence>
<accession>Q4N4E4</accession>
<proteinExistence type="predicted"/>
<evidence type="ECO:0000256" key="2">
    <source>
        <dbReference type="SAM" id="MobiDB-lite"/>
    </source>
</evidence>
<organism evidence="3 4">
    <name type="scientific">Theileria parva</name>
    <name type="common">East coast fever infection agent</name>
    <dbReference type="NCBI Taxonomy" id="5875"/>
    <lineage>
        <taxon>Eukaryota</taxon>
        <taxon>Sar</taxon>
        <taxon>Alveolata</taxon>
        <taxon>Apicomplexa</taxon>
        <taxon>Aconoidasida</taxon>
        <taxon>Piroplasmida</taxon>
        <taxon>Theileriidae</taxon>
        <taxon>Theileria</taxon>
    </lineage>
</organism>
<evidence type="ECO:0000256" key="1">
    <source>
        <dbReference type="SAM" id="Coils"/>
    </source>
</evidence>
<feature type="region of interest" description="Disordered" evidence="2">
    <location>
        <begin position="208"/>
        <end position="227"/>
    </location>
</feature>
<feature type="region of interest" description="Disordered" evidence="2">
    <location>
        <begin position="26"/>
        <end position="48"/>
    </location>
</feature>
<dbReference type="GeneID" id="3501979"/>
<dbReference type="KEGG" id="tpv:TP02_0696"/>
<keyword evidence="1" id="KW-0175">Coiled coil</keyword>
<dbReference type="STRING" id="5875.Q4N4E4"/>